<comment type="similarity">
    <text evidence="1">Belongs to the glycosyltransferase 2 family. WaaE/KdtX subfamily.</text>
</comment>
<dbReference type="SUPFAM" id="SSF53448">
    <property type="entry name" value="Nucleotide-diphospho-sugar transferases"/>
    <property type="match status" value="1"/>
</dbReference>
<dbReference type="KEGG" id="dmm:dnm_003420"/>
<name>A0A975BFI3_9BACT</name>
<dbReference type="Gene3D" id="3.90.550.10">
    <property type="entry name" value="Spore Coat Polysaccharide Biosynthesis Protein SpsA, Chain A"/>
    <property type="match status" value="1"/>
</dbReference>
<feature type="domain" description="Glycosyltransferase 2-like" evidence="2">
    <location>
        <begin position="6"/>
        <end position="110"/>
    </location>
</feature>
<organism evidence="3 4">
    <name type="scientific">Desulfonema magnum</name>
    <dbReference type="NCBI Taxonomy" id="45655"/>
    <lineage>
        <taxon>Bacteria</taxon>
        <taxon>Pseudomonadati</taxon>
        <taxon>Thermodesulfobacteriota</taxon>
        <taxon>Desulfobacteria</taxon>
        <taxon>Desulfobacterales</taxon>
        <taxon>Desulfococcaceae</taxon>
        <taxon>Desulfonema</taxon>
    </lineage>
</organism>
<gene>
    <name evidence="3" type="ORF">dnm_003420</name>
</gene>
<protein>
    <submittedName>
        <fullName evidence="3">Lipopolysaccharide core biosynthesis glycosyltransferase, WaaE-like</fullName>
    </submittedName>
</protein>
<reference evidence="3" key="1">
    <citation type="journal article" date="2021" name="Microb. Physiol.">
        <title>Proteogenomic Insights into the Physiology of Marine, Sulfate-Reducing, Filamentous Desulfonema limicola and Desulfonema magnum.</title>
        <authorList>
            <person name="Schnaars V."/>
            <person name="Wohlbrand L."/>
            <person name="Scheve S."/>
            <person name="Hinrichs C."/>
            <person name="Reinhardt R."/>
            <person name="Rabus R."/>
        </authorList>
    </citation>
    <scope>NUCLEOTIDE SEQUENCE</scope>
    <source>
        <strain evidence="3">4be13</strain>
    </source>
</reference>
<evidence type="ECO:0000313" key="3">
    <source>
        <dbReference type="EMBL" id="QTA84348.1"/>
    </source>
</evidence>
<dbReference type="RefSeq" id="WP_207680875.1">
    <property type="nucleotide sequence ID" value="NZ_CP061800.1"/>
</dbReference>
<dbReference type="Pfam" id="PF00535">
    <property type="entry name" value="Glycos_transf_2"/>
    <property type="match status" value="1"/>
</dbReference>
<sequence length="254" mass="29726">MNTKLSVAIVAQDEEDRLPRCLESLFFADEVLVVDSGSQDDTVDIAGSFGCNVLFQPWLGYARQKQYAVDHCQNDWVLILDADERVPKETADEIKKILGEPSYVAYSFLRKSFFHDRWIRCCGWWPNRVLRLVDRRQGRFNDHLVHESWIADGDVKELDIVLEHYSFRNYADLIHKMQIYSTLAAEEMLQDGRRAGWWTPFSHGLWMFVRSYFLELGISEGFDGFMISMMNAQGSFMKYAKLRELEIRNLKLET</sequence>
<dbReference type="Proteomes" id="UP000663722">
    <property type="component" value="Chromosome"/>
</dbReference>
<proteinExistence type="inferred from homology"/>
<dbReference type="PANTHER" id="PTHR43630:SF2">
    <property type="entry name" value="GLYCOSYLTRANSFERASE"/>
    <property type="match status" value="1"/>
</dbReference>
<dbReference type="InterPro" id="IPR001173">
    <property type="entry name" value="Glyco_trans_2-like"/>
</dbReference>
<dbReference type="AlphaFoldDB" id="A0A975BFI3"/>
<dbReference type="CDD" id="cd02511">
    <property type="entry name" value="Beta4Glucosyltransferase"/>
    <property type="match status" value="1"/>
</dbReference>
<evidence type="ECO:0000259" key="2">
    <source>
        <dbReference type="Pfam" id="PF00535"/>
    </source>
</evidence>
<evidence type="ECO:0000313" key="4">
    <source>
        <dbReference type="Proteomes" id="UP000663722"/>
    </source>
</evidence>
<dbReference type="InterPro" id="IPR029044">
    <property type="entry name" value="Nucleotide-diphossugar_trans"/>
</dbReference>
<dbReference type="PANTHER" id="PTHR43630">
    <property type="entry name" value="POLY-BETA-1,6-N-ACETYL-D-GLUCOSAMINE SYNTHASE"/>
    <property type="match status" value="1"/>
</dbReference>
<accession>A0A975BFI3</accession>
<keyword evidence="4" id="KW-1185">Reference proteome</keyword>
<dbReference type="EMBL" id="CP061800">
    <property type="protein sequence ID" value="QTA84348.1"/>
    <property type="molecule type" value="Genomic_DNA"/>
</dbReference>
<evidence type="ECO:0000256" key="1">
    <source>
        <dbReference type="ARBA" id="ARBA00038494"/>
    </source>
</evidence>